<dbReference type="AlphaFoldDB" id="A0AAQ3RHF5"/>
<protein>
    <recommendedName>
        <fullName evidence="6">GDSL esterase/lipase</fullName>
    </recommendedName>
</protein>
<feature type="chain" id="PRO_5043018445" description="GDSL esterase/lipase" evidence="3">
    <location>
        <begin position="27"/>
        <end position="157"/>
    </location>
</feature>
<comment type="similarity">
    <text evidence="1">Belongs to the 'GDSL' lipolytic enzyme family.</text>
</comment>
<feature type="signal peptide" evidence="3">
    <location>
        <begin position="1"/>
        <end position="26"/>
    </location>
</feature>
<dbReference type="Proteomes" id="UP001374535">
    <property type="component" value="Chromosome 10"/>
</dbReference>
<proteinExistence type="inferred from homology"/>
<reference evidence="4 5" key="1">
    <citation type="journal article" date="2023" name="Life. Sci Alliance">
        <title>Evolutionary insights into 3D genome organization and epigenetic landscape of Vigna mungo.</title>
        <authorList>
            <person name="Junaid A."/>
            <person name="Singh B."/>
            <person name="Bhatia S."/>
        </authorList>
    </citation>
    <scope>NUCLEOTIDE SEQUENCE [LARGE SCALE GENOMIC DNA]</scope>
    <source>
        <strain evidence="4">Urdbean</strain>
    </source>
</reference>
<dbReference type="EMBL" id="CP144691">
    <property type="protein sequence ID" value="WVY94136.1"/>
    <property type="molecule type" value="Genomic_DNA"/>
</dbReference>
<dbReference type="GO" id="GO:0016788">
    <property type="term" value="F:hydrolase activity, acting on ester bonds"/>
    <property type="evidence" value="ECO:0007669"/>
    <property type="project" value="InterPro"/>
</dbReference>
<dbReference type="Pfam" id="PF00657">
    <property type="entry name" value="Lipase_GDSL"/>
    <property type="match status" value="1"/>
</dbReference>
<evidence type="ECO:0000313" key="5">
    <source>
        <dbReference type="Proteomes" id="UP001374535"/>
    </source>
</evidence>
<keyword evidence="3" id="KW-0732">Signal</keyword>
<organism evidence="4 5">
    <name type="scientific">Vigna mungo</name>
    <name type="common">Black gram</name>
    <name type="synonym">Phaseolus mungo</name>
    <dbReference type="NCBI Taxonomy" id="3915"/>
    <lineage>
        <taxon>Eukaryota</taxon>
        <taxon>Viridiplantae</taxon>
        <taxon>Streptophyta</taxon>
        <taxon>Embryophyta</taxon>
        <taxon>Tracheophyta</taxon>
        <taxon>Spermatophyta</taxon>
        <taxon>Magnoliopsida</taxon>
        <taxon>eudicotyledons</taxon>
        <taxon>Gunneridae</taxon>
        <taxon>Pentapetalae</taxon>
        <taxon>rosids</taxon>
        <taxon>fabids</taxon>
        <taxon>Fabales</taxon>
        <taxon>Fabaceae</taxon>
        <taxon>Papilionoideae</taxon>
        <taxon>50 kb inversion clade</taxon>
        <taxon>NPAAA clade</taxon>
        <taxon>indigoferoid/millettioid clade</taxon>
        <taxon>Phaseoleae</taxon>
        <taxon>Vigna</taxon>
    </lineage>
</organism>
<dbReference type="PANTHER" id="PTHR22835:SF670">
    <property type="entry name" value="GDSL-LIKE LIPASE_ACYLHYDROLASE"/>
    <property type="match status" value="1"/>
</dbReference>
<dbReference type="PANTHER" id="PTHR22835">
    <property type="entry name" value="ZINC FINGER FYVE DOMAIN CONTAINING PROTEIN"/>
    <property type="match status" value="1"/>
</dbReference>
<dbReference type="InterPro" id="IPR001087">
    <property type="entry name" value="GDSL"/>
</dbReference>
<dbReference type="Gene3D" id="3.40.50.1110">
    <property type="entry name" value="SGNH hydrolase"/>
    <property type="match status" value="1"/>
</dbReference>
<sequence>MRPICKQIWITLAVVTAALVIATSNSESPPLSVASPCSFTSIFSFGDSLTDTGNFYFERPSHHCFQPPYAESLGLPLVKAYKVKKNTDGGINFAVSGATALEARFFEERGFSVQTNNSLTVQLNWFKDLLPSLCNNSTGTTLHTYLFQCFFLPIAYL</sequence>
<keyword evidence="2" id="KW-0325">Glycoprotein</keyword>
<dbReference type="InterPro" id="IPR036514">
    <property type="entry name" value="SGNH_hydro_sf"/>
</dbReference>
<gene>
    <name evidence="4" type="ORF">V8G54_033224</name>
</gene>
<evidence type="ECO:0000256" key="3">
    <source>
        <dbReference type="SAM" id="SignalP"/>
    </source>
</evidence>
<keyword evidence="5" id="KW-1185">Reference proteome</keyword>
<evidence type="ECO:0000313" key="4">
    <source>
        <dbReference type="EMBL" id="WVY94136.1"/>
    </source>
</evidence>
<name>A0AAQ3RHF5_VIGMU</name>
<accession>A0AAQ3RHF5</accession>
<evidence type="ECO:0008006" key="6">
    <source>
        <dbReference type="Google" id="ProtNLM"/>
    </source>
</evidence>
<evidence type="ECO:0000256" key="1">
    <source>
        <dbReference type="ARBA" id="ARBA00008668"/>
    </source>
</evidence>
<evidence type="ECO:0000256" key="2">
    <source>
        <dbReference type="ARBA" id="ARBA00023180"/>
    </source>
</evidence>